<keyword evidence="5" id="KW-1185">Reference proteome</keyword>
<keyword evidence="2" id="KW-0560">Oxidoreductase</keyword>
<sequence length="262" mass="27300">MRTALVTGAGRGIGRGIALGLAEAGYAVGLVGRTRAHLDAVAEEIGDDACVAAADLTDATAVLDAVARVEEELGGIGLLVNNAGVIERAEVPFVEDDVEDSWRVIEANVRGPLLVTHAVLPGMLARGDGRVLNLNSGAGHRAMTSYTGYAISKGALARFTTQLDAQYRDQGIRVLDLAPGHVETAMTTSMAMHDGRTEWTPVEAVAELARAFGDGELDALSGRFVRAGTDTVESLLAALPQILAADARTLRLGAYGDEDPVV</sequence>
<dbReference type="InterPro" id="IPR002347">
    <property type="entry name" value="SDR_fam"/>
</dbReference>
<evidence type="ECO:0000256" key="3">
    <source>
        <dbReference type="RuleBase" id="RU000363"/>
    </source>
</evidence>
<organism evidence="4 5">
    <name type="scientific">Cellulomonas humilata</name>
    <dbReference type="NCBI Taxonomy" id="144055"/>
    <lineage>
        <taxon>Bacteria</taxon>
        <taxon>Bacillati</taxon>
        <taxon>Actinomycetota</taxon>
        <taxon>Actinomycetes</taxon>
        <taxon>Micrococcales</taxon>
        <taxon>Cellulomonadaceae</taxon>
        <taxon>Cellulomonas</taxon>
    </lineage>
</organism>
<dbReference type="PANTHER" id="PTHR44196">
    <property type="entry name" value="DEHYDROGENASE/REDUCTASE SDR FAMILY MEMBER 7B"/>
    <property type="match status" value="1"/>
</dbReference>
<evidence type="ECO:0000313" key="5">
    <source>
        <dbReference type="Proteomes" id="UP001239626"/>
    </source>
</evidence>
<dbReference type="Proteomes" id="UP001239626">
    <property type="component" value="Unassembled WGS sequence"/>
</dbReference>
<dbReference type="Gene3D" id="3.40.50.720">
    <property type="entry name" value="NAD(P)-binding Rossmann-like Domain"/>
    <property type="match status" value="1"/>
</dbReference>
<comment type="caution">
    <text evidence="4">The sequence shown here is derived from an EMBL/GenBank/DDBJ whole genome shotgun (WGS) entry which is preliminary data.</text>
</comment>
<evidence type="ECO:0000256" key="1">
    <source>
        <dbReference type="ARBA" id="ARBA00006484"/>
    </source>
</evidence>
<reference evidence="4 5" key="1">
    <citation type="submission" date="2023-07" db="EMBL/GenBank/DDBJ databases">
        <title>Sorghum-associated microbial communities from plants grown in Nebraska, USA.</title>
        <authorList>
            <person name="Schachtman D."/>
        </authorList>
    </citation>
    <scope>NUCLEOTIDE SEQUENCE [LARGE SCALE GENOMIC DNA]</scope>
    <source>
        <strain evidence="4 5">BE332</strain>
    </source>
</reference>
<dbReference type="PRINTS" id="PR00080">
    <property type="entry name" value="SDRFAMILY"/>
</dbReference>
<proteinExistence type="inferred from homology"/>
<gene>
    <name evidence="4" type="ORF">J2X26_001475</name>
</gene>
<dbReference type="PRINTS" id="PR00081">
    <property type="entry name" value="GDHRDH"/>
</dbReference>
<name>A0ABU0ED59_9CELL</name>
<dbReference type="PANTHER" id="PTHR44196:SF1">
    <property type="entry name" value="DEHYDROGENASE_REDUCTASE SDR FAMILY MEMBER 7B"/>
    <property type="match status" value="1"/>
</dbReference>
<dbReference type="InterPro" id="IPR036291">
    <property type="entry name" value="NAD(P)-bd_dom_sf"/>
</dbReference>
<dbReference type="RefSeq" id="WP_307491073.1">
    <property type="nucleotide sequence ID" value="NZ_JAUSVB010000002.1"/>
</dbReference>
<evidence type="ECO:0000256" key="2">
    <source>
        <dbReference type="ARBA" id="ARBA00023002"/>
    </source>
</evidence>
<dbReference type="CDD" id="cd05233">
    <property type="entry name" value="SDR_c"/>
    <property type="match status" value="1"/>
</dbReference>
<protein>
    <submittedName>
        <fullName evidence="4">Short-subunit dehydrogenase</fullName>
    </submittedName>
</protein>
<comment type="similarity">
    <text evidence="1 3">Belongs to the short-chain dehydrogenases/reductases (SDR) family.</text>
</comment>
<dbReference type="SUPFAM" id="SSF51735">
    <property type="entry name" value="NAD(P)-binding Rossmann-fold domains"/>
    <property type="match status" value="1"/>
</dbReference>
<accession>A0ABU0ED59</accession>
<dbReference type="EMBL" id="JAUSVB010000002">
    <property type="protein sequence ID" value="MDQ0373164.1"/>
    <property type="molecule type" value="Genomic_DNA"/>
</dbReference>
<dbReference type="Pfam" id="PF00106">
    <property type="entry name" value="adh_short"/>
    <property type="match status" value="1"/>
</dbReference>
<evidence type="ECO:0000313" key="4">
    <source>
        <dbReference type="EMBL" id="MDQ0373164.1"/>
    </source>
</evidence>